<proteinExistence type="predicted"/>
<dbReference type="EMBL" id="JAMYJR010000014">
    <property type="protein sequence ID" value="MCO8271903.1"/>
    <property type="molecule type" value="Genomic_DNA"/>
</dbReference>
<protein>
    <submittedName>
        <fullName evidence="2">Uncharacterized protein</fullName>
    </submittedName>
</protein>
<sequence length="51" mass="5092">MFGSSRAGLAQGDGPARTDMSSCSGCGAGVARPPLCLAGLRRPPPMVMSGR</sequence>
<dbReference type="Proteomes" id="UP001523369">
    <property type="component" value="Unassembled WGS sequence"/>
</dbReference>
<evidence type="ECO:0000256" key="1">
    <source>
        <dbReference type="SAM" id="MobiDB-lite"/>
    </source>
</evidence>
<dbReference type="RefSeq" id="WP_253238030.1">
    <property type="nucleotide sequence ID" value="NZ_JAMYJR010000014.1"/>
</dbReference>
<accession>A0ABT1DN36</accession>
<comment type="caution">
    <text evidence="2">The sequence shown here is derived from an EMBL/GenBank/DDBJ whole genome shotgun (WGS) entry which is preliminary data.</text>
</comment>
<evidence type="ECO:0000313" key="3">
    <source>
        <dbReference type="Proteomes" id="UP001523369"/>
    </source>
</evidence>
<evidence type="ECO:0000313" key="2">
    <source>
        <dbReference type="EMBL" id="MCO8271903.1"/>
    </source>
</evidence>
<keyword evidence="3" id="KW-1185">Reference proteome</keyword>
<reference evidence="2 3" key="1">
    <citation type="submission" date="2022-06" db="EMBL/GenBank/DDBJ databases">
        <title>New Species of the Genus Actinoplanes, ActinopZanes ferrugineus.</title>
        <authorList>
            <person name="Ding P."/>
        </authorList>
    </citation>
    <scope>NUCLEOTIDE SEQUENCE [LARGE SCALE GENOMIC DNA]</scope>
    <source>
        <strain evidence="2 3">TRM88003</strain>
    </source>
</reference>
<gene>
    <name evidence="2" type="ORF">M1L60_15010</name>
</gene>
<organism evidence="2 3">
    <name type="scientific">Paractinoplanes aksuensis</name>
    <dbReference type="NCBI Taxonomy" id="2939490"/>
    <lineage>
        <taxon>Bacteria</taxon>
        <taxon>Bacillati</taxon>
        <taxon>Actinomycetota</taxon>
        <taxon>Actinomycetes</taxon>
        <taxon>Micromonosporales</taxon>
        <taxon>Micromonosporaceae</taxon>
        <taxon>Paractinoplanes</taxon>
    </lineage>
</organism>
<feature type="region of interest" description="Disordered" evidence="1">
    <location>
        <begin position="1"/>
        <end position="22"/>
    </location>
</feature>
<name>A0ABT1DN36_9ACTN</name>